<reference evidence="2 3" key="1">
    <citation type="submission" date="2015-12" db="EMBL/GenBank/DDBJ databases">
        <title>The genome of Folsomia candida.</title>
        <authorList>
            <person name="Faddeeva A."/>
            <person name="Derks M.F."/>
            <person name="Anvar Y."/>
            <person name="Smit S."/>
            <person name="Van Straalen N."/>
            <person name="Roelofs D."/>
        </authorList>
    </citation>
    <scope>NUCLEOTIDE SEQUENCE [LARGE SCALE GENOMIC DNA]</scope>
    <source>
        <strain evidence="2 3">VU population</strain>
        <tissue evidence="2">Whole body</tissue>
    </source>
</reference>
<name>A0A226EKN8_FOLCA</name>
<feature type="region of interest" description="Disordered" evidence="1">
    <location>
        <begin position="18"/>
        <end position="121"/>
    </location>
</feature>
<feature type="compositionally biased region" description="Basic residues" evidence="1">
    <location>
        <begin position="94"/>
        <end position="106"/>
    </location>
</feature>
<evidence type="ECO:0000256" key="1">
    <source>
        <dbReference type="SAM" id="MobiDB-lite"/>
    </source>
</evidence>
<keyword evidence="3" id="KW-1185">Reference proteome</keyword>
<accession>A0A226EKN8</accession>
<protein>
    <submittedName>
        <fullName evidence="2">Uncharacterized protein</fullName>
    </submittedName>
</protein>
<dbReference type="Proteomes" id="UP000198287">
    <property type="component" value="Unassembled WGS sequence"/>
</dbReference>
<gene>
    <name evidence="2" type="ORF">Fcan01_07783</name>
</gene>
<dbReference type="EMBL" id="LNIX01000003">
    <property type="protein sequence ID" value="OXA57146.1"/>
    <property type="molecule type" value="Genomic_DNA"/>
</dbReference>
<dbReference type="AlphaFoldDB" id="A0A226EKN8"/>
<evidence type="ECO:0000313" key="2">
    <source>
        <dbReference type="EMBL" id="OXA57146.1"/>
    </source>
</evidence>
<feature type="compositionally biased region" description="Polar residues" evidence="1">
    <location>
        <begin position="18"/>
        <end position="28"/>
    </location>
</feature>
<organism evidence="2 3">
    <name type="scientific">Folsomia candida</name>
    <name type="common">Springtail</name>
    <dbReference type="NCBI Taxonomy" id="158441"/>
    <lineage>
        <taxon>Eukaryota</taxon>
        <taxon>Metazoa</taxon>
        <taxon>Ecdysozoa</taxon>
        <taxon>Arthropoda</taxon>
        <taxon>Hexapoda</taxon>
        <taxon>Collembola</taxon>
        <taxon>Entomobryomorpha</taxon>
        <taxon>Isotomoidea</taxon>
        <taxon>Isotomidae</taxon>
        <taxon>Proisotominae</taxon>
        <taxon>Folsomia</taxon>
    </lineage>
</organism>
<sequence length="143" mass="16488">MGSALAMWAYHRRLSMDLNQIKNPTESDPQILIEKKGRRKGSTRTESESSSVPPDDRRVSIEPEDCSDEESPKPPAATHHKGHRRFSLDFLFPKKGKNKKDKKKQRSQSIAAQNEEYDEAEARVREMRYPGLAANDFSMFYFI</sequence>
<evidence type="ECO:0000313" key="3">
    <source>
        <dbReference type="Proteomes" id="UP000198287"/>
    </source>
</evidence>
<dbReference type="OMA" id="DAHHIRE"/>
<proteinExistence type="predicted"/>
<comment type="caution">
    <text evidence="2">The sequence shown here is derived from an EMBL/GenBank/DDBJ whole genome shotgun (WGS) entry which is preliminary data.</text>
</comment>